<organism evidence="1 2">
    <name type="scientific">Neorickettsia helminthoeca str. Oregon</name>
    <dbReference type="NCBI Taxonomy" id="1286528"/>
    <lineage>
        <taxon>Bacteria</taxon>
        <taxon>Pseudomonadati</taxon>
        <taxon>Pseudomonadota</taxon>
        <taxon>Alphaproteobacteria</taxon>
        <taxon>Rickettsiales</taxon>
        <taxon>Anaplasmataceae</taxon>
        <taxon>Neorickettsia</taxon>
    </lineage>
</organism>
<dbReference type="EMBL" id="CP007481">
    <property type="protein sequence ID" value="AHX11153.1"/>
    <property type="molecule type" value="Genomic_DNA"/>
</dbReference>
<accession>X5H372</accession>
<evidence type="ECO:0000313" key="1">
    <source>
        <dbReference type="EMBL" id="AHX11153.1"/>
    </source>
</evidence>
<evidence type="ECO:0000313" key="2">
    <source>
        <dbReference type="Proteomes" id="UP000023755"/>
    </source>
</evidence>
<dbReference type="Gene3D" id="3.40.50.880">
    <property type="match status" value="1"/>
</dbReference>
<proteinExistence type="predicted"/>
<reference evidence="1 2" key="1">
    <citation type="submission" date="2014-03" db="EMBL/GenBank/DDBJ databases">
        <title>Sequencing and Comparison of Genomes and Transcriptome Profiles of Human Ehrlichiosis Agents.</title>
        <authorList>
            <person name="Lin M."/>
            <person name="Daugherty S.C."/>
            <person name="Nagaraj S."/>
            <person name="Cheng Z."/>
            <person name="Xiong Q."/>
            <person name="Lin F.-Y."/>
            <person name="Sengamalay N."/>
            <person name="Ott S."/>
            <person name="Godinez A."/>
            <person name="Tallon L.J."/>
            <person name="Sadzewicz L."/>
            <person name="Fraser C.M."/>
            <person name="Dunning Hotopp J.C."/>
            <person name="Rikihisa Y."/>
        </authorList>
    </citation>
    <scope>NUCLEOTIDE SEQUENCE [LARGE SCALE GENOMIC DNA]</scope>
    <source>
        <strain evidence="1 2">Oregon</strain>
    </source>
</reference>
<dbReference type="STRING" id="1286528.NHE_0188"/>
<keyword evidence="2" id="KW-1185">Reference proteome</keyword>
<dbReference type="KEGG" id="nhm:NHE_0188"/>
<protein>
    <recommendedName>
        <fullName evidence="3">Glutamine amidotransferase domain-containing protein</fullName>
    </recommendedName>
</protein>
<dbReference type="OrthoDB" id="7165221at2"/>
<gene>
    <name evidence="1" type="ORF">NHE_0188</name>
</gene>
<dbReference type="RefSeq" id="WP_038558936.1">
    <property type="nucleotide sequence ID" value="NZ_CP007481.1"/>
</dbReference>
<dbReference type="InterPro" id="IPR029062">
    <property type="entry name" value="Class_I_gatase-like"/>
</dbReference>
<sequence length="317" mass="35663">MFCNGVLNRRKVGVVSFFDYFCVLLLFAGLLTHPVFAKPRIGLLATDLSVYEYETEWFAKFGGLATQLDVDLVTIDYNLIYSDYLRGRKSVPLVTLLERELQAKGVNKVIIPGDYYNLDKPPFSPVQNRRRVTDAMVKLRNEGKVSIFAICGGMQQTLDSDGIRIVDLSRIGITESHSRISDDSTNYGARGVFNTLLKKVMINPSSKIASIISDVSVEVTPNGWLVLYLPEWHLEGVDLDKGNLKVLREAGYNIVGFSEDGVIEVLEDKYGNFYFQSHPENLLLRLTQEELMQLPLGIRKSAEAVKKLFSYFVTATV</sequence>
<dbReference type="AlphaFoldDB" id="X5H372"/>
<evidence type="ECO:0008006" key="3">
    <source>
        <dbReference type="Google" id="ProtNLM"/>
    </source>
</evidence>
<dbReference type="SUPFAM" id="SSF52317">
    <property type="entry name" value="Class I glutamine amidotransferase-like"/>
    <property type="match status" value="1"/>
</dbReference>
<dbReference type="Proteomes" id="UP000023755">
    <property type="component" value="Chromosome"/>
</dbReference>
<dbReference type="HOGENOM" id="CLU_865285_0_0_5"/>
<name>X5H372_9RICK</name>